<protein>
    <submittedName>
        <fullName evidence="7">Clathrin assembly protein At4g40080</fullName>
    </submittedName>
</protein>
<dbReference type="PANTHER" id="PTHR22951:SF76">
    <property type="entry name" value="OS09G0468150 PROTEIN"/>
    <property type="match status" value="1"/>
</dbReference>
<dbReference type="SUPFAM" id="SSF48464">
    <property type="entry name" value="ENTH/VHS domain"/>
    <property type="match status" value="1"/>
</dbReference>
<keyword evidence="3" id="KW-0333">Golgi apparatus</keyword>
<keyword evidence="4" id="KW-0968">Cytoplasmic vesicle</keyword>
<dbReference type="GO" id="GO:0072583">
    <property type="term" value="P:clathrin-dependent endocytosis"/>
    <property type="evidence" value="ECO:0007669"/>
    <property type="project" value="InterPro"/>
</dbReference>
<evidence type="ECO:0000313" key="6">
    <source>
        <dbReference type="Proteomes" id="UP000515123"/>
    </source>
</evidence>
<evidence type="ECO:0000256" key="2">
    <source>
        <dbReference type="ARBA" id="ARBA00004555"/>
    </source>
</evidence>
<evidence type="ECO:0000256" key="3">
    <source>
        <dbReference type="ARBA" id="ARBA00023034"/>
    </source>
</evidence>
<dbReference type="Pfam" id="PF07651">
    <property type="entry name" value="ANTH"/>
    <property type="match status" value="1"/>
</dbReference>
<proteinExistence type="predicted"/>
<dbReference type="Gene3D" id="1.25.40.90">
    <property type="match status" value="1"/>
</dbReference>
<dbReference type="PROSITE" id="PS50942">
    <property type="entry name" value="ENTH"/>
    <property type="match status" value="1"/>
</dbReference>
<dbReference type="InterPro" id="IPR013809">
    <property type="entry name" value="ENTH"/>
</dbReference>
<keyword evidence="6" id="KW-1185">Reference proteome</keyword>
<dbReference type="RefSeq" id="XP_020090248.1">
    <property type="nucleotide sequence ID" value="XM_020234659.1"/>
</dbReference>
<dbReference type="GO" id="GO:0030136">
    <property type="term" value="C:clathrin-coated vesicle"/>
    <property type="evidence" value="ECO:0007669"/>
    <property type="project" value="UniProtKB-SubCell"/>
</dbReference>
<dbReference type="InterPro" id="IPR045192">
    <property type="entry name" value="AP180-like"/>
</dbReference>
<organism evidence="6 7">
    <name type="scientific">Ananas comosus</name>
    <name type="common">Pineapple</name>
    <name type="synonym">Ananas ananas</name>
    <dbReference type="NCBI Taxonomy" id="4615"/>
    <lineage>
        <taxon>Eukaryota</taxon>
        <taxon>Viridiplantae</taxon>
        <taxon>Streptophyta</taxon>
        <taxon>Embryophyta</taxon>
        <taxon>Tracheophyta</taxon>
        <taxon>Spermatophyta</taxon>
        <taxon>Magnoliopsida</taxon>
        <taxon>Liliopsida</taxon>
        <taxon>Poales</taxon>
        <taxon>Bromeliaceae</taxon>
        <taxon>Bromelioideae</taxon>
        <taxon>Ananas</taxon>
    </lineage>
</organism>
<dbReference type="Proteomes" id="UP000515123">
    <property type="component" value="Linkage group 6"/>
</dbReference>
<dbReference type="GO" id="GO:0005905">
    <property type="term" value="C:clathrin-coated pit"/>
    <property type="evidence" value="ECO:0007669"/>
    <property type="project" value="TreeGrafter"/>
</dbReference>
<dbReference type="GO" id="GO:0048268">
    <property type="term" value="P:clathrin coat assembly"/>
    <property type="evidence" value="ECO:0007669"/>
    <property type="project" value="InterPro"/>
</dbReference>
<feature type="domain" description="ENTH" evidence="5">
    <location>
        <begin position="29"/>
        <end position="171"/>
    </location>
</feature>
<dbReference type="PANTHER" id="PTHR22951">
    <property type="entry name" value="CLATHRIN ASSEMBLY PROTEIN"/>
    <property type="match status" value="1"/>
</dbReference>
<gene>
    <name evidence="7" type="primary">LOC109711542</name>
</gene>
<dbReference type="GO" id="GO:0032050">
    <property type="term" value="F:clathrin heavy chain binding"/>
    <property type="evidence" value="ECO:0007669"/>
    <property type="project" value="TreeGrafter"/>
</dbReference>
<reference evidence="6" key="1">
    <citation type="journal article" date="2015" name="Nat. Genet.">
        <title>The pineapple genome and the evolution of CAM photosynthesis.</title>
        <authorList>
            <person name="Ming R."/>
            <person name="VanBuren R."/>
            <person name="Wai C.M."/>
            <person name="Tang H."/>
            <person name="Schatz M.C."/>
            <person name="Bowers J.E."/>
            <person name="Lyons E."/>
            <person name="Wang M.L."/>
            <person name="Chen J."/>
            <person name="Biggers E."/>
            <person name="Zhang J."/>
            <person name="Huang L."/>
            <person name="Zhang L."/>
            <person name="Miao W."/>
            <person name="Zhang J."/>
            <person name="Ye Z."/>
            <person name="Miao C."/>
            <person name="Lin Z."/>
            <person name="Wang H."/>
            <person name="Zhou H."/>
            <person name="Yim W.C."/>
            <person name="Priest H.D."/>
            <person name="Zheng C."/>
            <person name="Woodhouse M."/>
            <person name="Edger P.P."/>
            <person name="Guyot R."/>
            <person name="Guo H.B."/>
            <person name="Guo H."/>
            <person name="Zheng G."/>
            <person name="Singh R."/>
            <person name="Sharma A."/>
            <person name="Min X."/>
            <person name="Zheng Y."/>
            <person name="Lee H."/>
            <person name="Gurtowski J."/>
            <person name="Sedlazeck F.J."/>
            <person name="Harkess A."/>
            <person name="McKain M.R."/>
            <person name="Liao Z."/>
            <person name="Fang J."/>
            <person name="Liu J."/>
            <person name="Zhang X."/>
            <person name="Zhang Q."/>
            <person name="Hu W."/>
            <person name="Qin Y."/>
            <person name="Wang K."/>
            <person name="Chen L.Y."/>
            <person name="Shirley N."/>
            <person name="Lin Y.R."/>
            <person name="Liu L.Y."/>
            <person name="Hernandez A.G."/>
            <person name="Wright C.L."/>
            <person name="Bulone V."/>
            <person name="Tuskan G.A."/>
            <person name="Heath K."/>
            <person name="Zee F."/>
            <person name="Moore P.H."/>
            <person name="Sunkar R."/>
            <person name="Leebens-Mack J.H."/>
            <person name="Mockler T."/>
            <person name="Bennetzen J.L."/>
            <person name="Freeling M."/>
            <person name="Sankoff D."/>
            <person name="Paterson A.H."/>
            <person name="Zhu X."/>
            <person name="Yang X."/>
            <person name="Smith J.A."/>
            <person name="Cushman J.C."/>
            <person name="Paull R.E."/>
            <person name="Yu Q."/>
        </authorList>
    </citation>
    <scope>NUCLEOTIDE SEQUENCE [LARGE SCALE GENOMIC DNA]</scope>
    <source>
        <strain evidence="6">cv. F153</strain>
    </source>
</reference>
<dbReference type="InterPro" id="IPR008942">
    <property type="entry name" value="ENTH_VHS"/>
</dbReference>
<dbReference type="OrthoDB" id="686739at2759"/>
<evidence type="ECO:0000313" key="7">
    <source>
        <dbReference type="RefSeq" id="XP_020090248.1"/>
    </source>
</evidence>
<evidence type="ECO:0000259" key="5">
    <source>
        <dbReference type="PROSITE" id="PS50942"/>
    </source>
</evidence>
<evidence type="ECO:0000256" key="1">
    <source>
        <dbReference type="ARBA" id="ARBA00004132"/>
    </source>
</evidence>
<reference evidence="7" key="2">
    <citation type="submission" date="2025-08" db="UniProtKB">
        <authorList>
            <consortium name="RefSeq"/>
        </authorList>
    </citation>
    <scope>IDENTIFICATION</scope>
    <source>
        <tissue evidence="7">Leaf</tissue>
    </source>
</reference>
<dbReference type="GeneID" id="109711542"/>
<dbReference type="GO" id="GO:0005545">
    <property type="term" value="F:1-phosphatidylinositol binding"/>
    <property type="evidence" value="ECO:0007669"/>
    <property type="project" value="TreeGrafter"/>
</dbReference>
<accession>A0A6P5F9W6</accession>
<dbReference type="GO" id="GO:0005794">
    <property type="term" value="C:Golgi apparatus"/>
    <property type="evidence" value="ECO:0007669"/>
    <property type="project" value="UniProtKB-SubCell"/>
</dbReference>
<evidence type="ECO:0000256" key="4">
    <source>
        <dbReference type="ARBA" id="ARBA00023329"/>
    </source>
</evidence>
<dbReference type="GO" id="GO:0005546">
    <property type="term" value="F:phosphatidylinositol-4,5-bisphosphate binding"/>
    <property type="evidence" value="ECO:0007669"/>
    <property type="project" value="TreeGrafter"/>
</dbReference>
<name>A0A6P5F9W6_ANACO</name>
<dbReference type="GO" id="GO:0006900">
    <property type="term" value="P:vesicle budding from membrane"/>
    <property type="evidence" value="ECO:0007669"/>
    <property type="project" value="TreeGrafter"/>
</dbReference>
<sequence length="340" mass="36335">MGLKLRGLVGALKDTASFGKAALLSPPAAPSAAAAAASLAVLRATPHHPWSSPPPARHLEALLSFGRGSRLAAAALVGALAARLRSTRDPAVALKALLSLHLLLSRGAFILRDQIPPLLLRHPSSGHNPLALSSFPLGSSPSSWALAAWVRWFARLLELLLLLPPAPSDPDRLASLLNPDLVAELEPLVAVAEEIRRAPAPTSSSSSSSSPLHNMLIRETIRVAEEDRIAAEREIGARVRELRERVDSLGFADSVELACLLKRLEGGADRKGTVADDPFWGAVAELRERVEGAVAAKGEEERRVRRRERPMSESARISGRVESALGAGPVRFGSARWLQR</sequence>
<dbReference type="InterPro" id="IPR011417">
    <property type="entry name" value="ANTH_dom"/>
</dbReference>
<dbReference type="Gramene" id="Aco002753.1.mrna1">
    <property type="protein sequence ID" value="Aco002753.1.mrna1.cds1"/>
    <property type="gene ID" value="Aco002753.1.path1"/>
</dbReference>
<comment type="subcellular location">
    <subcellularLocation>
        <location evidence="1">Cytoplasmic vesicle</location>
        <location evidence="1">Clathrin-coated vesicle</location>
    </subcellularLocation>
    <subcellularLocation>
        <location evidence="2">Golgi apparatus</location>
    </subcellularLocation>
</comment>
<dbReference type="AlphaFoldDB" id="A0A6P5F9W6"/>
<dbReference type="GO" id="GO:0000149">
    <property type="term" value="F:SNARE binding"/>
    <property type="evidence" value="ECO:0007669"/>
    <property type="project" value="TreeGrafter"/>
</dbReference>